<dbReference type="SUPFAM" id="SSF53720">
    <property type="entry name" value="ALDH-like"/>
    <property type="match status" value="1"/>
</dbReference>
<evidence type="ECO:0000313" key="4">
    <source>
        <dbReference type="Proteomes" id="UP000248882"/>
    </source>
</evidence>
<dbReference type="InterPro" id="IPR016163">
    <property type="entry name" value="Ald_DH_C"/>
</dbReference>
<comment type="caution">
    <text evidence="3">The sequence shown here is derived from an EMBL/GenBank/DDBJ whole genome shotgun (WGS) entry which is preliminary data.</text>
</comment>
<organism evidence="3 4">
    <name type="scientific">Algoriphagus chordae</name>
    <dbReference type="NCBI Taxonomy" id="237019"/>
    <lineage>
        <taxon>Bacteria</taxon>
        <taxon>Pseudomonadati</taxon>
        <taxon>Bacteroidota</taxon>
        <taxon>Cytophagia</taxon>
        <taxon>Cytophagales</taxon>
        <taxon>Cyclobacteriaceae</taxon>
        <taxon>Algoriphagus</taxon>
    </lineage>
</organism>
<gene>
    <name evidence="3" type="ORF">LV85_01982</name>
</gene>
<evidence type="ECO:0000256" key="1">
    <source>
        <dbReference type="ARBA" id="ARBA00023002"/>
    </source>
</evidence>
<dbReference type="Pfam" id="PF00171">
    <property type="entry name" value="Aldedh"/>
    <property type="match status" value="1"/>
</dbReference>
<dbReference type="Gene3D" id="3.40.605.10">
    <property type="entry name" value="Aldehyde Dehydrogenase, Chain A, domain 1"/>
    <property type="match status" value="2"/>
</dbReference>
<dbReference type="InterPro" id="IPR050740">
    <property type="entry name" value="Aldehyde_DH_Superfamily"/>
</dbReference>
<keyword evidence="1" id="KW-0560">Oxidoreductase</keyword>
<dbReference type="EMBL" id="QKZT01000007">
    <property type="protein sequence ID" value="PZX52680.1"/>
    <property type="molecule type" value="Genomic_DNA"/>
</dbReference>
<dbReference type="InterPro" id="IPR044151">
    <property type="entry name" value="ALDH_KGSADH"/>
</dbReference>
<dbReference type="PANTHER" id="PTHR43353">
    <property type="entry name" value="SUCCINATE-SEMIALDEHYDE DEHYDROGENASE, MITOCHONDRIAL"/>
    <property type="match status" value="1"/>
</dbReference>
<evidence type="ECO:0000313" key="3">
    <source>
        <dbReference type="EMBL" id="PZX52680.1"/>
    </source>
</evidence>
<dbReference type="CDD" id="cd07129">
    <property type="entry name" value="ALDH_KGSADH"/>
    <property type="match status" value="1"/>
</dbReference>
<reference evidence="3 4" key="1">
    <citation type="submission" date="2018-06" db="EMBL/GenBank/DDBJ databases">
        <title>Genomic Encyclopedia of Archaeal and Bacterial Type Strains, Phase II (KMG-II): from individual species to whole genera.</title>
        <authorList>
            <person name="Goeker M."/>
        </authorList>
    </citation>
    <scope>NUCLEOTIDE SEQUENCE [LARGE SCALE GENOMIC DNA]</scope>
    <source>
        <strain evidence="3 4">DSM 19830</strain>
    </source>
</reference>
<proteinExistence type="predicted"/>
<dbReference type="InterPro" id="IPR015590">
    <property type="entry name" value="Aldehyde_DH_dom"/>
</dbReference>
<dbReference type="PANTHER" id="PTHR43353:SF3">
    <property type="entry name" value="ALDEHYDE DEHYDROGENASE-RELATED"/>
    <property type="match status" value="1"/>
</dbReference>
<evidence type="ECO:0000259" key="2">
    <source>
        <dbReference type="Pfam" id="PF00171"/>
    </source>
</evidence>
<feature type="domain" description="Aldehyde dehydrogenase" evidence="2">
    <location>
        <begin position="31"/>
        <end position="319"/>
    </location>
</feature>
<dbReference type="GO" id="GO:0016620">
    <property type="term" value="F:oxidoreductase activity, acting on the aldehyde or oxo group of donors, NAD or NADP as acceptor"/>
    <property type="evidence" value="ECO:0007669"/>
    <property type="project" value="InterPro"/>
</dbReference>
<dbReference type="AlphaFoldDB" id="A0A2W7R349"/>
<accession>A0A2W7R349</accession>
<dbReference type="InterPro" id="IPR016162">
    <property type="entry name" value="Ald_DH_N"/>
</dbReference>
<keyword evidence="4" id="KW-1185">Reference proteome</keyword>
<dbReference type="InterPro" id="IPR016161">
    <property type="entry name" value="Ald_DH/histidinol_DH"/>
</dbReference>
<protein>
    <submittedName>
        <fullName evidence="3">NADP-dependent aldehyde dehydrogenase</fullName>
    </submittedName>
</protein>
<dbReference type="Proteomes" id="UP000248882">
    <property type="component" value="Unassembled WGS sequence"/>
</dbReference>
<name>A0A2W7R349_9BACT</name>
<sequence>MLYFLELNPHRHLTSGTGHPKFSNFLIFQSFKPMNLDQIFNAAQEAFLSYKNLSGNKKADFLEKIAEILEENRSAIVLIAVKESNLPEGRINGELGRTTGQIKLFANQLREGSWVEATIDPADPTRSPMPRADIRRMLIPIGPVAVFGASNFPLAFSTAGGDTISALAAGCPVIYKGHPAHPGTSKFVAECISQAVKKSGLPEGVFTHVEGGVKMGQDLVKHPLAKAVAFTGSYAAGKSLFNIASDRDEPIPVYAEMGSVNPIFTFPQRLGNELVPMAQSYVGSLTLGAGQFCTNPGLIFVPKELAGRFENAVSEALQGAAGSPMLHEGIAESYYKALTELQLRSELKWVKVPDAKHLINVSPALAEIKASDWIADDLFQQEVFGSFALMVVYENESELIEVAKKLHGQLTITLWADNSELKANGELINLLEEKCGRLLFAGVPTGVEVGYAMQHGGPFPSTTSANSTSVGAHAIKRFARPIAFQDMPSDLLPDALKDGNPLKITRQVNGKFES</sequence>
<dbReference type="Gene3D" id="3.40.309.10">
    <property type="entry name" value="Aldehyde Dehydrogenase, Chain A, domain 2"/>
    <property type="match status" value="1"/>
</dbReference>